<dbReference type="Proteomes" id="UP001251528">
    <property type="component" value="Unassembled WGS sequence"/>
</dbReference>
<evidence type="ECO:0000259" key="9">
    <source>
        <dbReference type="PROSITE" id="PS50850"/>
    </source>
</evidence>
<dbReference type="SUPFAM" id="SSF103473">
    <property type="entry name" value="MFS general substrate transporter"/>
    <property type="match status" value="1"/>
</dbReference>
<feature type="transmembrane region" description="Helical" evidence="8">
    <location>
        <begin position="503"/>
        <end position="524"/>
    </location>
</feature>
<feature type="transmembrane region" description="Helical" evidence="8">
    <location>
        <begin position="226"/>
        <end position="245"/>
    </location>
</feature>
<comment type="similarity">
    <text evidence="2 7">Belongs to the major facilitator superfamily. Sugar transporter (TC 2.A.1.1) family.</text>
</comment>
<evidence type="ECO:0000313" key="10">
    <source>
        <dbReference type="EMBL" id="KAK2611995.1"/>
    </source>
</evidence>
<reference evidence="10" key="1">
    <citation type="submission" date="2023-06" db="EMBL/GenBank/DDBJ databases">
        <title>Conoideocrella luteorostrata (Hypocreales: Clavicipitaceae), a potential biocontrol fungus for elongate hemlock scale in United States Christmas tree production areas.</title>
        <authorList>
            <person name="Barrett H."/>
            <person name="Lovett B."/>
            <person name="Macias A.M."/>
            <person name="Stajich J.E."/>
            <person name="Kasson M.T."/>
        </authorList>
    </citation>
    <scope>NUCLEOTIDE SEQUENCE</scope>
    <source>
        <strain evidence="10">ARSEF 14590</strain>
    </source>
</reference>
<keyword evidence="3 7" id="KW-0813">Transport</keyword>
<dbReference type="Gene3D" id="1.20.1250.20">
    <property type="entry name" value="MFS general substrate transporter like domains"/>
    <property type="match status" value="1"/>
</dbReference>
<proteinExistence type="inferred from homology"/>
<keyword evidence="11" id="KW-1185">Reference proteome</keyword>
<evidence type="ECO:0000256" key="7">
    <source>
        <dbReference type="RuleBase" id="RU003346"/>
    </source>
</evidence>
<dbReference type="InterPro" id="IPR050360">
    <property type="entry name" value="MFS_Sugar_Transporters"/>
</dbReference>
<gene>
    <name evidence="10" type="ORF">QQS21_001960</name>
</gene>
<dbReference type="InterPro" id="IPR020846">
    <property type="entry name" value="MFS_dom"/>
</dbReference>
<feature type="domain" description="Major facilitator superfamily (MFS) profile" evidence="9">
    <location>
        <begin position="83"/>
        <end position="530"/>
    </location>
</feature>
<dbReference type="InterPro" id="IPR036259">
    <property type="entry name" value="MFS_trans_sf"/>
</dbReference>
<dbReference type="InterPro" id="IPR003663">
    <property type="entry name" value="Sugar/inositol_transpt"/>
</dbReference>
<evidence type="ECO:0000256" key="8">
    <source>
        <dbReference type="SAM" id="Phobius"/>
    </source>
</evidence>
<dbReference type="NCBIfam" id="TIGR00879">
    <property type="entry name" value="SP"/>
    <property type="match status" value="1"/>
</dbReference>
<dbReference type="Pfam" id="PF00083">
    <property type="entry name" value="Sugar_tr"/>
    <property type="match status" value="1"/>
</dbReference>
<keyword evidence="5 8" id="KW-1133">Transmembrane helix</keyword>
<evidence type="ECO:0000256" key="5">
    <source>
        <dbReference type="ARBA" id="ARBA00022989"/>
    </source>
</evidence>
<dbReference type="AlphaFoldDB" id="A0AAJ0CW23"/>
<protein>
    <recommendedName>
        <fullName evidence="9">Major facilitator superfamily (MFS) profile domain-containing protein</fullName>
    </recommendedName>
</protein>
<evidence type="ECO:0000313" key="11">
    <source>
        <dbReference type="Proteomes" id="UP001251528"/>
    </source>
</evidence>
<evidence type="ECO:0000256" key="2">
    <source>
        <dbReference type="ARBA" id="ARBA00010992"/>
    </source>
</evidence>
<dbReference type="InterPro" id="IPR005828">
    <property type="entry name" value="MFS_sugar_transport-like"/>
</dbReference>
<evidence type="ECO:0000256" key="1">
    <source>
        <dbReference type="ARBA" id="ARBA00004141"/>
    </source>
</evidence>
<accession>A0AAJ0CW23</accession>
<comment type="caution">
    <text evidence="10">The sequence shown here is derived from an EMBL/GenBank/DDBJ whole genome shotgun (WGS) entry which is preliminary data.</text>
</comment>
<sequence>MSRLNFTDRISIGLHHDDIALTPMRTASAAKVPQILTVHDNFSLSSQSVVTEEEQVLLSRAIATEKELTFFACCRRYPKATAWSLLLFLTITMEAFDKSLLGGLFATPAFRIKFGQSTSVPNASITHEISPAIQIGLQNTAVVSEIAGLLGYGYIADILGYRKTMMASLVWLLPATLPALFATHVSLLLLSQAFCGISWGVFQTLAATYAADVIPATMRAFMLSNVNMCWLTGQLLGTGILRVLVNSTSEWAYRLPFALQSAWAVPLLIGVYFAPDSPWWFIRHNRTSDARRALGRLCGKNQHYIDNTIAIMKHTNRLEKNLKYGGATYTDLFRGSNRRRTEISCIAWVCQAMCGSTLTAYAPYFFEQAGLGHLDAFNFSLGMYGVGILGNIAAWGLLQYVGRRKLYLGGLLALSVLLAVGGIGATVLRGSHVANWALGSLIAALTFAYSMTIGPVCYIYVAEIPATRLRVKTVAFARVIYNVAIIISNILALEMLNPTAWNLGGKTCFLYLGTALCCLVWCYFRLPETKGLSYLELDILFELKAPTRKFAVFQKHLENSPYLSVTNAERLGNNWHGWLGYS</sequence>
<name>A0AAJ0CW23_9HYPO</name>
<dbReference type="FunFam" id="1.20.1250.20:FF:000078">
    <property type="entry name" value="MFS maltose transporter, putative"/>
    <property type="match status" value="1"/>
</dbReference>
<feature type="transmembrane region" description="Helical" evidence="8">
    <location>
        <begin position="343"/>
        <end position="364"/>
    </location>
</feature>
<organism evidence="10 11">
    <name type="scientific">Conoideocrella luteorostrata</name>
    <dbReference type="NCBI Taxonomy" id="1105319"/>
    <lineage>
        <taxon>Eukaryota</taxon>
        <taxon>Fungi</taxon>
        <taxon>Dikarya</taxon>
        <taxon>Ascomycota</taxon>
        <taxon>Pezizomycotina</taxon>
        <taxon>Sordariomycetes</taxon>
        <taxon>Hypocreomycetidae</taxon>
        <taxon>Hypocreales</taxon>
        <taxon>Clavicipitaceae</taxon>
        <taxon>Conoideocrella</taxon>
    </lineage>
</organism>
<dbReference type="EMBL" id="JASWJB010000022">
    <property type="protein sequence ID" value="KAK2611995.1"/>
    <property type="molecule type" value="Genomic_DNA"/>
</dbReference>
<feature type="transmembrane region" description="Helical" evidence="8">
    <location>
        <begin position="376"/>
        <end position="398"/>
    </location>
</feature>
<feature type="transmembrane region" description="Helical" evidence="8">
    <location>
        <begin position="251"/>
        <end position="274"/>
    </location>
</feature>
<feature type="transmembrane region" description="Helical" evidence="8">
    <location>
        <begin position="473"/>
        <end position="491"/>
    </location>
</feature>
<keyword evidence="4 8" id="KW-0812">Transmembrane</keyword>
<feature type="transmembrane region" description="Helical" evidence="8">
    <location>
        <begin position="410"/>
        <end position="430"/>
    </location>
</feature>
<evidence type="ECO:0000256" key="4">
    <source>
        <dbReference type="ARBA" id="ARBA00022692"/>
    </source>
</evidence>
<dbReference type="GO" id="GO:0005351">
    <property type="term" value="F:carbohydrate:proton symporter activity"/>
    <property type="evidence" value="ECO:0007669"/>
    <property type="project" value="TreeGrafter"/>
</dbReference>
<dbReference type="GO" id="GO:0016020">
    <property type="term" value="C:membrane"/>
    <property type="evidence" value="ECO:0007669"/>
    <property type="project" value="UniProtKB-SubCell"/>
</dbReference>
<keyword evidence="6 8" id="KW-0472">Membrane</keyword>
<dbReference type="PANTHER" id="PTHR48022">
    <property type="entry name" value="PLASTIDIC GLUCOSE TRANSPORTER 4"/>
    <property type="match status" value="1"/>
</dbReference>
<evidence type="ECO:0000256" key="6">
    <source>
        <dbReference type="ARBA" id="ARBA00023136"/>
    </source>
</evidence>
<evidence type="ECO:0000256" key="3">
    <source>
        <dbReference type="ARBA" id="ARBA00022448"/>
    </source>
</evidence>
<dbReference type="PANTHER" id="PTHR48022:SF5">
    <property type="entry name" value="ALPHA-GLUCOSIDES PERMEASE MPH2-RELATED"/>
    <property type="match status" value="1"/>
</dbReference>
<comment type="subcellular location">
    <subcellularLocation>
        <location evidence="1">Membrane</location>
        <topology evidence="1">Multi-pass membrane protein</topology>
    </subcellularLocation>
</comment>
<feature type="transmembrane region" description="Helical" evidence="8">
    <location>
        <begin position="436"/>
        <end position="461"/>
    </location>
</feature>
<dbReference type="PROSITE" id="PS50850">
    <property type="entry name" value="MFS"/>
    <property type="match status" value="1"/>
</dbReference>